<evidence type="ECO:0000313" key="3">
    <source>
        <dbReference type="Proteomes" id="UP001491088"/>
    </source>
</evidence>
<gene>
    <name evidence="2" type="ORF">WG950_08410</name>
</gene>
<accession>A0ABZ2TNA7</accession>
<feature type="domain" description="Thioredoxin-like fold" evidence="1">
    <location>
        <begin position="62"/>
        <end position="147"/>
    </location>
</feature>
<protein>
    <submittedName>
        <fullName evidence="2">TlpA disulfide reductase family protein</fullName>
    </submittedName>
</protein>
<dbReference type="InterPro" id="IPR036249">
    <property type="entry name" value="Thioredoxin-like_sf"/>
</dbReference>
<dbReference type="RefSeq" id="WP_340931615.1">
    <property type="nucleotide sequence ID" value="NZ_CP150496.1"/>
</dbReference>
<dbReference type="InterPro" id="IPR050553">
    <property type="entry name" value="Thioredoxin_ResA/DsbE_sf"/>
</dbReference>
<dbReference type="Pfam" id="PF13905">
    <property type="entry name" value="Thioredoxin_8"/>
    <property type="match status" value="1"/>
</dbReference>
<dbReference type="Proteomes" id="UP001491088">
    <property type="component" value="Chromosome"/>
</dbReference>
<dbReference type="InterPro" id="IPR012336">
    <property type="entry name" value="Thioredoxin-like_fold"/>
</dbReference>
<dbReference type="PROSITE" id="PS51257">
    <property type="entry name" value="PROKAR_LIPOPROTEIN"/>
    <property type="match status" value="1"/>
</dbReference>
<dbReference type="EMBL" id="CP150496">
    <property type="protein sequence ID" value="WYW54550.1"/>
    <property type="molecule type" value="Genomic_DNA"/>
</dbReference>
<sequence length="169" mass="20641">MKKAFLLLAIVLISFSCKKDKEVNTQKLSKETSETFINFDKYTFNTADNTREKITLSKETSYILDFWYLECEPCVKQHKEIKEYQDILAENNIKIIGISIDRSQKNWRNYLKKHQYNWQNYNQFQEENDLKYDLNIKFFPRYYYVNDKGFILRKFNSFKQVINYLKIKK</sequence>
<dbReference type="SUPFAM" id="SSF52833">
    <property type="entry name" value="Thioredoxin-like"/>
    <property type="match status" value="1"/>
</dbReference>
<reference evidence="2 3" key="1">
    <citation type="submission" date="2024-03" db="EMBL/GenBank/DDBJ databases">
        <authorList>
            <person name="Cao K."/>
        </authorList>
    </citation>
    <scope>NUCLEOTIDE SEQUENCE [LARGE SCALE GENOMIC DNA]</scope>
    <source>
        <strain evidence="2 3">MCCC 1K00696</strain>
    </source>
</reference>
<organism evidence="2 3">
    <name type="scientific">Polaribacter marinaquae</name>
    <dbReference type="NCBI Taxonomy" id="1642819"/>
    <lineage>
        <taxon>Bacteria</taxon>
        <taxon>Pseudomonadati</taxon>
        <taxon>Bacteroidota</taxon>
        <taxon>Flavobacteriia</taxon>
        <taxon>Flavobacteriales</taxon>
        <taxon>Flavobacteriaceae</taxon>
    </lineage>
</organism>
<name>A0ABZ2TNA7_9FLAO</name>
<evidence type="ECO:0000259" key="1">
    <source>
        <dbReference type="Pfam" id="PF13905"/>
    </source>
</evidence>
<dbReference type="CDD" id="cd02966">
    <property type="entry name" value="TlpA_like_family"/>
    <property type="match status" value="1"/>
</dbReference>
<dbReference type="PANTHER" id="PTHR42852">
    <property type="entry name" value="THIOL:DISULFIDE INTERCHANGE PROTEIN DSBE"/>
    <property type="match status" value="1"/>
</dbReference>
<proteinExistence type="predicted"/>
<dbReference type="Gene3D" id="3.40.30.10">
    <property type="entry name" value="Glutaredoxin"/>
    <property type="match status" value="1"/>
</dbReference>
<keyword evidence="3" id="KW-1185">Reference proteome</keyword>
<dbReference type="PANTHER" id="PTHR42852:SF13">
    <property type="entry name" value="PROTEIN DIPZ"/>
    <property type="match status" value="1"/>
</dbReference>
<evidence type="ECO:0000313" key="2">
    <source>
        <dbReference type="EMBL" id="WYW54550.1"/>
    </source>
</evidence>